<protein>
    <submittedName>
        <fullName evidence="2">Aminoglycoside phosphotransferase family protein</fullName>
        <ecNumber evidence="2">2.7.1.-</ecNumber>
    </submittedName>
</protein>
<organism evidence="2 3">
    <name type="scientific">Paenibacillus filicis</name>
    <dbReference type="NCBI Taxonomy" id="669464"/>
    <lineage>
        <taxon>Bacteria</taxon>
        <taxon>Bacillati</taxon>
        <taxon>Bacillota</taxon>
        <taxon>Bacilli</taxon>
        <taxon>Bacillales</taxon>
        <taxon>Paenibacillaceae</taxon>
        <taxon>Paenibacillus</taxon>
    </lineage>
</organism>
<dbReference type="EMBL" id="JBBPCC010000001">
    <property type="protein sequence ID" value="MEK8126472.1"/>
    <property type="molecule type" value="Genomic_DNA"/>
</dbReference>
<comment type="caution">
    <text evidence="2">The sequence shown here is derived from an EMBL/GenBank/DDBJ whole genome shotgun (WGS) entry which is preliminary data.</text>
</comment>
<sequence length="284" mass="32164">MNWVDTHQTLDHLLNQEDRLTVHPMEQGLEAEVVKICSDQESFVMKTWNKSSKPDVRAQFHLLNALSERGISVSRPVGWGIDPNSDTVLLTTFDGTPIRNVDEDKIKAVAEILSSIHRIRIEEIGPVPIPKYDFIGYFFAEASEHADIHEALTALIPIAQIQQDRIIHGDFHGSNIVEDHDRRYTVIDWTNGQVGDPRYDLAWALILQKIYASERVADVFCSAYLAESDMQQQELEVFEVLACLRWVLLYRSGGVPLEPATKDIVQSLLMNNSFLKALSIKIVA</sequence>
<dbReference type="GO" id="GO:0016740">
    <property type="term" value="F:transferase activity"/>
    <property type="evidence" value="ECO:0007669"/>
    <property type="project" value="UniProtKB-KW"/>
</dbReference>
<feature type="domain" description="Aminoglycoside phosphotransferase" evidence="1">
    <location>
        <begin position="22"/>
        <end position="225"/>
    </location>
</feature>
<evidence type="ECO:0000259" key="1">
    <source>
        <dbReference type="Pfam" id="PF01636"/>
    </source>
</evidence>
<accession>A0ABU9DC98</accession>
<dbReference type="RefSeq" id="WP_341413530.1">
    <property type="nucleotide sequence ID" value="NZ_JBBPCC010000001.1"/>
</dbReference>
<evidence type="ECO:0000313" key="2">
    <source>
        <dbReference type="EMBL" id="MEK8126472.1"/>
    </source>
</evidence>
<proteinExistence type="predicted"/>
<keyword evidence="2" id="KW-0808">Transferase</keyword>
<keyword evidence="3" id="KW-1185">Reference proteome</keyword>
<reference evidence="2 3" key="1">
    <citation type="submission" date="2024-04" db="EMBL/GenBank/DDBJ databases">
        <title>draft genome sequnece of Paenibacillus filicis.</title>
        <authorList>
            <person name="Kim D.-U."/>
        </authorList>
    </citation>
    <scope>NUCLEOTIDE SEQUENCE [LARGE SCALE GENOMIC DNA]</scope>
    <source>
        <strain evidence="2 3">KACC14197</strain>
    </source>
</reference>
<name>A0ABU9DC98_9BACL</name>
<dbReference type="InterPro" id="IPR002575">
    <property type="entry name" value="Aminoglycoside_PTrfase"/>
</dbReference>
<dbReference type="Proteomes" id="UP001469365">
    <property type="component" value="Unassembled WGS sequence"/>
</dbReference>
<dbReference type="Pfam" id="PF01636">
    <property type="entry name" value="APH"/>
    <property type="match status" value="1"/>
</dbReference>
<dbReference type="InterPro" id="IPR011009">
    <property type="entry name" value="Kinase-like_dom_sf"/>
</dbReference>
<evidence type="ECO:0000313" key="3">
    <source>
        <dbReference type="Proteomes" id="UP001469365"/>
    </source>
</evidence>
<dbReference type="Gene3D" id="3.90.1200.10">
    <property type="match status" value="1"/>
</dbReference>
<dbReference type="EC" id="2.7.1.-" evidence="2"/>
<dbReference type="SUPFAM" id="SSF56112">
    <property type="entry name" value="Protein kinase-like (PK-like)"/>
    <property type="match status" value="1"/>
</dbReference>
<gene>
    <name evidence="2" type="ORF">WMW72_00935</name>
</gene>